<dbReference type="InterPro" id="IPR051219">
    <property type="entry name" value="Heterochromatin_chromo-domain"/>
</dbReference>
<comment type="caution">
    <text evidence="5">The sequence shown here is derived from an EMBL/GenBank/DDBJ whole genome shotgun (WGS) entry which is preliminary data.</text>
</comment>
<comment type="subcellular location">
    <subcellularLocation>
        <location evidence="1">Nucleus</location>
    </subcellularLocation>
</comment>
<evidence type="ECO:0000313" key="5">
    <source>
        <dbReference type="EMBL" id="KAJ4475218.1"/>
    </source>
</evidence>
<dbReference type="InterPro" id="IPR016197">
    <property type="entry name" value="Chromo-like_dom_sf"/>
</dbReference>
<dbReference type="EMBL" id="JANVFS010000022">
    <property type="protein sequence ID" value="KAJ4475218.1"/>
    <property type="molecule type" value="Genomic_DNA"/>
</dbReference>
<keyword evidence="2" id="KW-0539">Nucleus</keyword>
<evidence type="ECO:0000256" key="1">
    <source>
        <dbReference type="ARBA" id="ARBA00004123"/>
    </source>
</evidence>
<dbReference type="Proteomes" id="UP001150238">
    <property type="component" value="Unassembled WGS sequence"/>
</dbReference>
<accession>A0A9W9DLE0</accession>
<dbReference type="Gene3D" id="2.40.50.40">
    <property type="match status" value="1"/>
</dbReference>
<dbReference type="GO" id="GO:0006338">
    <property type="term" value="P:chromatin remodeling"/>
    <property type="evidence" value="ECO:0007669"/>
    <property type="project" value="UniProtKB-ARBA"/>
</dbReference>
<evidence type="ECO:0000313" key="6">
    <source>
        <dbReference type="Proteomes" id="UP001150238"/>
    </source>
</evidence>
<name>A0A9W9DLE0_9AGAR</name>
<dbReference type="SMART" id="SM00298">
    <property type="entry name" value="CHROMO"/>
    <property type="match status" value="1"/>
</dbReference>
<feature type="region of interest" description="Disordered" evidence="3">
    <location>
        <begin position="255"/>
        <end position="299"/>
    </location>
</feature>
<gene>
    <name evidence="5" type="ORF">C8J55DRAFT_124251</name>
</gene>
<feature type="compositionally biased region" description="Low complexity" evidence="3">
    <location>
        <begin position="258"/>
        <end position="272"/>
    </location>
</feature>
<reference evidence="5" key="1">
    <citation type="submission" date="2022-08" db="EMBL/GenBank/DDBJ databases">
        <authorList>
            <consortium name="DOE Joint Genome Institute"/>
            <person name="Min B."/>
            <person name="Riley R."/>
            <person name="Sierra-Patev S."/>
            <person name="Naranjo-Ortiz M."/>
            <person name="Looney B."/>
            <person name="Konkel Z."/>
            <person name="Slot J.C."/>
            <person name="Sakamoto Y."/>
            <person name="Steenwyk J.L."/>
            <person name="Rokas A."/>
            <person name="Carro J."/>
            <person name="Camarero S."/>
            <person name="Ferreira P."/>
            <person name="Molpeceres G."/>
            <person name="Ruiz-Duenas F.J."/>
            <person name="Serrano A."/>
            <person name="Henrissat B."/>
            <person name="Drula E."/>
            <person name="Hughes K.W."/>
            <person name="Mata J.L."/>
            <person name="Ishikawa N.K."/>
            <person name="Vargas-Isla R."/>
            <person name="Ushijima S."/>
            <person name="Smith C.A."/>
            <person name="Ahrendt S."/>
            <person name="Andreopoulos W."/>
            <person name="He G."/>
            <person name="Labutti K."/>
            <person name="Lipzen A."/>
            <person name="Ng V."/>
            <person name="Sandor L."/>
            <person name="Barry K."/>
            <person name="Martinez A.T."/>
            <person name="Xiao Y."/>
            <person name="Gibbons J.G."/>
            <person name="Terashima K."/>
            <person name="Hibbett D.S."/>
            <person name="Grigoriev I.V."/>
        </authorList>
    </citation>
    <scope>NUCLEOTIDE SEQUENCE</scope>
    <source>
        <strain evidence="5">Sp2 HRB7682 ss15</strain>
    </source>
</reference>
<protein>
    <recommendedName>
        <fullName evidence="4">Chromo domain-containing protein</fullName>
    </recommendedName>
</protein>
<sequence>MSDDEEYIVESIIAAHVKRQGRGKAWEYRVRWKGYSEKDDTWEPVKSFAESEHFIDNFWSRTSKMLNGRDIKDLNAFKIGEEFFPVGPPLKKRKSRSAIKDNSPVASGSRQTPMDNKRLRTPSPTIPEEPSPKRARQSTDDGVETPSGRRTNRTLTSISPRRPVRKLQKEASVVPASEDEEEDEIEIVETAIASEAPPRFRRRSADNIGQNSLEDNEAQSKADPPVPAHRMRAANPLVHMLDDFGDMDGAIGVKARISGKGKADASGSSKPSTSNSVHRRKPGPGRSSEGFGKNKSTSSLLTFGKGQLKTVKGKYVATEIVARREQDDAGDDIPDILNDSSQQPPSHVLPPTSGELVQLVSRGAEDAEELQAFEETEGAPSPGPSNGPSSILQRRYGNILGSPRSSSYCLYCSLSLAKESLFPSWSAVPFASAAFTKRPTIFGPLGSGSDVRPASNTNNATNATQVVQTQPFLVTIDVAKKIPVVLTDLSPNDASILDKIVRNASGGPPGKFYSNNAALAILDTLRTGGASAKVIPSPNATESETQELARFSERLSLNELFVLMVGFDLLVFCSSSATLITQRLNIPTSLLSEPASLLVEQVSISNHSAYANAVLQANE</sequence>
<feature type="region of interest" description="Disordered" evidence="3">
    <location>
        <begin position="326"/>
        <end position="352"/>
    </location>
</feature>
<proteinExistence type="predicted"/>
<evidence type="ECO:0000259" key="4">
    <source>
        <dbReference type="PROSITE" id="PS50013"/>
    </source>
</evidence>
<feature type="compositionally biased region" description="Acidic residues" evidence="3">
    <location>
        <begin position="177"/>
        <end position="187"/>
    </location>
</feature>
<dbReference type="Pfam" id="PF00385">
    <property type="entry name" value="Chromo"/>
    <property type="match status" value="1"/>
</dbReference>
<dbReference type="InterPro" id="IPR023780">
    <property type="entry name" value="Chromo_domain"/>
</dbReference>
<dbReference type="GO" id="GO:0005634">
    <property type="term" value="C:nucleus"/>
    <property type="evidence" value="ECO:0007669"/>
    <property type="project" value="UniProtKB-SubCell"/>
</dbReference>
<feature type="region of interest" description="Disordered" evidence="3">
    <location>
        <begin position="87"/>
        <end position="232"/>
    </location>
</feature>
<dbReference type="InterPro" id="IPR000953">
    <property type="entry name" value="Chromo/chromo_shadow_dom"/>
</dbReference>
<feature type="region of interest" description="Disordered" evidence="3">
    <location>
        <begin position="372"/>
        <end position="393"/>
    </location>
</feature>
<evidence type="ECO:0000256" key="2">
    <source>
        <dbReference type="ARBA" id="ARBA00023242"/>
    </source>
</evidence>
<dbReference type="SUPFAM" id="SSF54160">
    <property type="entry name" value="Chromo domain-like"/>
    <property type="match status" value="1"/>
</dbReference>
<dbReference type="CDD" id="cd18968">
    <property type="entry name" value="chromodomain"/>
    <property type="match status" value="1"/>
</dbReference>
<feature type="domain" description="Chromo" evidence="4">
    <location>
        <begin position="7"/>
        <end position="61"/>
    </location>
</feature>
<evidence type="ECO:0000256" key="3">
    <source>
        <dbReference type="SAM" id="MobiDB-lite"/>
    </source>
</evidence>
<dbReference type="PROSITE" id="PS50013">
    <property type="entry name" value="CHROMO_2"/>
    <property type="match status" value="1"/>
</dbReference>
<organism evidence="5 6">
    <name type="scientific">Lentinula lateritia</name>
    <dbReference type="NCBI Taxonomy" id="40482"/>
    <lineage>
        <taxon>Eukaryota</taxon>
        <taxon>Fungi</taxon>
        <taxon>Dikarya</taxon>
        <taxon>Basidiomycota</taxon>
        <taxon>Agaricomycotina</taxon>
        <taxon>Agaricomycetes</taxon>
        <taxon>Agaricomycetidae</taxon>
        <taxon>Agaricales</taxon>
        <taxon>Marasmiineae</taxon>
        <taxon>Omphalotaceae</taxon>
        <taxon>Lentinula</taxon>
    </lineage>
</organism>
<feature type="compositionally biased region" description="Polar residues" evidence="3">
    <location>
        <begin position="104"/>
        <end position="114"/>
    </location>
</feature>
<dbReference type="AlphaFoldDB" id="A0A9W9DLE0"/>
<reference evidence="5" key="2">
    <citation type="journal article" date="2023" name="Proc. Natl. Acad. Sci. U.S.A.">
        <title>A global phylogenomic analysis of the shiitake genus Lentinula.</title>
        <authorList>
            <person name="Sierra-Patev S."/>
            <person name="Min B."/>
            <person name="Naranjo-Ortiz M."/>
            <person name="Looney B."/>
            <person name="Konkel Z."/>
            <person name="Slot J.C."/>
            <person name="Sakamoto Y."/>
            <person name="Steenwyk J.L."/>
            <person name="Rokas A."/>
            <person name="Carro J."/>
            <person name="Camarero S."/>
            <person name="Ferreira P."/>
            <person name="Molpeceres G."/>
            <person name="Ruiz-Duenas F.J."/>
            <person name="Serrano A."/>
            <person name="Henrissat B."/>
            <person name="Drula E."/>
            <person name="Hughes K.W."/>
            <person name="Mata J.L."/>
            <person name="Ishikawa N.K."/>
            <person name="Vargas-Isla R."/>
            <person name="Ushijima S."/>
            <person name="Smith C.A."/>
            <person name="Donoghue J."/>
            <person name="Ahrendt S."/>
            <person name="Andreopoulos W."/>
            <person name="He G."/>
            <person name="LaButti K."/>
            <person name="Lipzen A."/>
            <person name="Ng V."/>
            <person name="Riley R."/>
            <person name="Sandor L."/>
            <person name="Barry K."/>
            <person name="Martinez A.T."/>
            <person name="Xiao Y."/>
            <person name="Gibbons J.G."/>
            <person name="Terashima K."/>
            <person name="Grigoriev I.V."/>
            <person name="Hibbett D."/>
        </authorList>
    </citation>
    <scope>NUCLEOTIDE SEQUENCE</scope>
    <source>
        <strain evidence="5">Sp2 HRB7682 ss15</strain>
    </source>
</reference>
<dbReference type="PANTHER" id="PTHR22812">
    <property type="entry name" value="CHROMOBOX PROTEIN"/>
    <property type="match status" value="1"/>
</dbReference>